<organism evidence="11 12">
    <name type="scientific">Albidovulum denitrificans</name>
    <dbReference type="NCBI Taxonomy" id="404881"/>
    <lineage>
        <taxon>Bacteria</taxon>
        <taxon>Pseudomonadati</taxon>
        <taxon>Pseudomonadota</taxon>
        <taxon>Alphaproteobacteria</taxon>
        <taxon>Rhodobacterales</taxon>
        <taxon>Paracoccaceae</taxon>
        <taxon>Albidovulum</taxon>
    </lineage>
</organism>
<dbReference type="OrthoDB" id="9789797at2"/>
<dbReference type="GO" id="GO:0009244">
    <property type="term" value="P:lipopolysaccharide core region biosynthetic process"/>
    <property type="evidence" value="ECO:0007669"/>
    <property type="project" value="UniProtKB-UniRule"/>
</dbReference>
<comment type="similarity">
    <text evidence="9">Belongs to the glycosyltransferase group 1 family.</text>
</comment>
<feature type="domain" description="3-deoxy-D-manno-octulosonic-acid transferase N-terminal" evidence="10">
    <location>
        <begin position="46"/>
        <end position="224"/>
    </location>
</feature>
<name>A0A2S8S889_9RHOB</name>
<dbReference type="InterPro" id="IPR007507">
    <property type="entry name" value="Glycos_transf_N"/>
</dbReference>
<keyword evidence="12" id="KW-1185">Reference proteome</keyword>
<evidence type="ECO:0000256" key="1">
    <source>
        <dbReference type="ARBA" id="ARBA00003394"/>
    </source>
</evidence>
<feature type="active site" description="Proton acceptor" evidence="8">
    <location>
        <position position="72"/>
    </location>
</feature>
<keyword evidence="9" id="KW-0448">Lipopolysaccharide biosynthesis</keyword>
<evidence type="ECO:0000256" key="3">
    <source>
        <dbReference type="ARBA" id="ARBA00012621"/>
    </source>
</evidence>
<evidence type="ECO:0000256" key="8">
    <source>
        <dbReference type="PIRSR" id="PIRSR639901-1"/>
    </source>
</evidence>
<evidence type="ECO:0000259" key="10">
    <source>
        <dbReference type="Pfam" id="PF04413"/>
    </source>
</evidence>
<dbReference type="SUPFAM" id="SSF53756">
    <property type="entry name" value="UDP-Glycosyltransferase/glycogen phosphorylase"/>
    <property type="match status" value="1"/>
</dbReference>
<evidence type="ECO:0000313" key="12">
    <source>
        <dbReference type="Proteomes" id="UP000238338"/>
    </source>
</evidence>
<dbReference type="UniPathway" id="UPA00958"/>
<comment type="pathway">
    <text evidence="2 9">Bacterial outer membrane biogenesis; LPS core biosynthesis.</text>
</comment>
<gene>
    <name evidence="11" type="ORF">LX70_01834</name>
</gene>
<keyword evidence="5 9" id="KW-0808">Transferase</keyword>
<comment type="catalytic activity">
    <reaction evidence="7 9">
        <text>lipid IVA (E. coli) + CMP-3-deoxy-beta-D-manno-octulosonate = alpha-Kdo-(2-&gt;6)-lipid IVA (E. coli) + CMP + H(+)</text>
        <dbReference type="Rhea" id="RHEA:28066"/>
        <dbReference type="ChEBI" id="CHEBI:15378"/>
        <dbReference type="ChEBI" id="CHEBI:58603"/>
        <dbReference type="ChEBI" id="CHEBI:60364"/>
        <dbReference type="ChEBI" id="CHEBI:60377"/>
        <dbReference type="ChEBI" id="CHEBI:85987"/>
        <dbReference type="EC" id="2.4.99.12"/>
    </reaction>
</comment>
<dbReference type="PANTHER" id="PTHR42755:SF1">
    <property type="entry name" value="3-DEOXY-D-MANNO-OCTULOSONIC ACID TRANSFERASE, MITOCHONDRIAL-RELATED"/>
    <property type="match status" value="1"/>
</dbReference>
<dbReference type="GO" id="GO:0009245">
    <property type="term" value="P:lipid A biosynthetic process"/>
    <property type="evidence" value="ECO:0007669"/>
    <property type="project" value="TreeGrafter"/>
</dbReference>
<dbReference type="Gene3D" id="3.40.50.2000">
    <property type="entry name" value="Glycogen Phosphorylase B"/>
    <property type="match status" value="1"/>
</dbReference>
<dbReference type="RefSeq" id="WP_105514331.1">
    <property type="nucleotide sequence ID" value="NZ_PVEP01000003.1"/>
</dbReference>
<evidence type="ECO:0000256" key="6">
    <source>
        <dbReference type="ARBA" id="ARBA00031445"/>
    </source>
</evidence>
<comment type="subcellular location">
    <subcellularLocation>
        <location evidence="9">Cell membrane</location>
    </subcellularLocation>
</comment>
<protein>
    <recommendedName>
        <fullName evidence="4 9">3-deoxy-D-manno-octulosonic acid transferase</fullName>
        <shortName evidence="9">Kdo transferase</shortName>
        <ecNumber evidence="3 9">2.4.99.12</ecNumber>
    </recommendedName>
    <alternativeName>
        <fullName evidence="6 9">Lipid IV(A) 3-deoxy-D-manno-octulosonic acid transferase</fullName>
    </alternativeName>
</protein>
<evidence type="ECO:0000313" key="11">
    <source>
        <dbReference type="EMBL" id="PQV56979.1"/>
    </source>
</evidence>
<dbReference type="GO" id="GO:0043842">
    <property type="term" value="F:Kdo transferase activity"/>
    <property type="evidence" value="ECO:0007669"/>
    <property type="project" value="UniProtKB-EC"/>
</dbReference>
<dbReference type="EC" id="2.4.99.12" evidence="3 9"/>
<evidence type="ECO:0000256" key="7">
    <source>
        <dbReference type="ARBA" id="ARBA00049183"/>
    </source>
</evidence>
<dbReference type="GO" id="GO:0005886">
    <property type="term" value="C:plasma membrane"/>
    <property type="evidence" value="ECO:0007669"/>
    <property type="project" value="UniProtKB-SubCell"/>
</dbReference>
<comment type="function">
    <text evidence="1 9">Involved in lipopolysaccharide (LPS) biosynthesis. Catalyzes the transfer of 3-deoxy-D-manno-octulosonate (Kdo) residue(s) from CMP-Kdo to lipid IV(A), the tetraacyldisaccharide-1,4'-bisphosphate precursor of lipid A.</text>
</comment>
<dbReference type="AlphaFoldDB" id="A0A2S8S889"/>
<dbReference type="PANTHER" id="PTHR42755">
    <property type="entry name" value="3-DEOXY-MANNO-OCTULOSONATE CYTIDYLYLTRANSFERASE"/>
    <property type="match status" value="1"/>
</dbReference>
<evidence type="ECO:0000256" key="4">
    <source>
        <dbReference type="ARBA" id="ARBA00019077"/>
    </source>
</evidence>
<dbReference type="InterPro" id="IPR039901">
    <property type="entry name" value="Kdotransferase"/>
</dbReference>
<dbReference type="Pfam" id="PF04413">
    <property type="entry name" value="Glycos_transf_N"/>
    <property type="match status" value="1"/>
</dbReference>
<evidence type="ECO:0000256" key="5">
    <source>
        <dbReference type="ARBA" id="ARBA00022679"/>
    </source>
</evidence>
<comment type="caution">
    <text evidence="11">The sequence shown here is derived from an EMBL/GenBank/DDBJ whole genome shotgun (WGS) entry which is preliminary data.</text>
</comment>
<sequence length="445" mass="48091">MADPAFPSPRLRIALWAYRALWWIGLPFVLLYLRKRGRKDADYTRHLSERFGRHTPMAGDPPVWVHAVSLGEMRSAAPLVRAFLEGGAHVVLTHFTPAGRREAEKVFAPEIAAGTVRTVWVPFEFGFAWRRFFRAFRPFFGLVMEIEIWPAMIMECRKAGVPLFMCNAQYPSKSYARDRQGLGLRAELMRGFAGALVKSNLQRDRFASVGVAPIAVTGETRFDQPIPPALLAAAPAARAALAADRPVVTLASVVEGEDDLYLDAIERSLAAHDAAGLPRPVFVYVPRAPERFATVAGLLSTRGLPFARRSAMFGTDLAVTQAAPADILLGDSLGEMYFYLALADRVIVGGGFTPHGAHNIIEPLAVKKPVIVGPDIHTIEYPAVEAIAAGVCLHVQTPAELDAALAPGAGFAPTDAQIAAFFAAHAGATERTLAAIPKLLAATSR</sequence>
<proteinExistence type="inferred from homology"/>
<reference evidence="11 12" key="1">
    <citation type="submission" date="2018-02" db="EMBL/GenBank/DDBJ databases">
        <title>Genomic Encyclopedia of Archaeal and Bacterial Type Strains, Phase II (KMG-II): from individual species to whole genera.</title>
        <authorList>
            <person name="Goeker M."/>
        </authorList>
    </citation>
    <scope>NUCLEOTIDE SEQUENCE [LARGE SCALE GENOMIC DNA]</scope>
    <source>
        <strain evidence="11 12">DSM 18921</strain>
    </source>
</reference>
<evidence type="ECO:0000256" key="2">
    <source>
        <dbReference type="ARBA" id="ARBA00004713"/>
    </source>
</evidence>
<dbReference type="Gene3D" id="3.40.50.11720">
    <property type="entry name" value="3-Deoxy-D-manno-octulosonic-acid transferase, N-terminal domain"/>
    <property type="match status" value="1"/>
</dbReference>
<dbReference type="Proteomes" id="UP000238338">
    <property type="component" value="Unassembled WGS sequence"/>
</dbReference>
<keyword evidence="9" id="KW-0812">Transmembrane</keyword>
<keyword evidence="9" id="KW-0472">Membrane</keyword>
<evidence type="ECO:0000256" key="9">
    <source>
        <dbReference type="RuleBase" id="RU365103"/>
    </source>
</evidence>
<dbReference type="InterPro" id="IPR038107">
    <property type="entry name" value="Glycos_transf_N_sf"/>
</dbReference>
<accession>A0A2S8S889</accession>
<dbReference type="EMBL" id="PVEP01000003">
    <property type="protein sequence ID" value="PQV56979.1"/>
    <property type="molecule type" value="Genomic_DNA"/>
</dbReference>
<keyword evidence="9" id="KW-1003">Cell membrane</keyword>
<keyword evidence="9" id="KW-1133">Transmembrane helix</keyword>
<feature type="transmembrane region" description="Helical" evidence="9">
    <location>
        <begin position="13"/>
        <end position="33"/>
    </location>
</feature>